<feature type="region of interest" description="Disordered" evidence="2">
    <location>
        <begin position="81"/>
        <end position="140"/>
    </location>
</feature>
<evidence type="ECO:0000313" key="3">
    <source>
        <dbReference type="EMBL" id="GFH58480.1"/>
    </source>
</evidence>
<dbReference type="EMBL" id="BLLK01000062">
    <property type="protein sequence ID" value="GFH58480.1"/>
    <property type="molecule type" value="Genomic_DNA"/>
</dbReference>
<reference evidence="3 4" key="1">
    <citation type="journal article" date="2021" name="Sci. Rep.">
        <title>The genome of the diatom Chaetoceros tenuissimus carries an ancient integrated fragment of an extant virus.</title>
        <authorList>
            <person name="Hongo Y."/>
            <person name="Kimura K."/>
            <person name="Takaki Y."/>
            <person name="Yoshida Y."/>
            <person name="Baba S."/>
            <person name="Kobayashi G."/>
            <person name="Nagasaki K."/>
            <person name="Hano T."/>
            <person name="Tomaru Y."/>
        </authorList>
    </citation>
    <scope>NUCLEOTIDE SEQUENCE [LARGE SCALE GENOMIC DNA]</scope>
    <source>
        <strain evidence="3 4">NIES-3715</strain>
    </source>
</reference>
<proteinExistence type="predicted"/>
<feature type="compositionally biased region" description="Polar residues" evidence="2">
    <location>
        <begin position="107"/>
        <end position="120"/>
    </location>
</feature>
<feature type="coiled-coil region" evidence="1">
    <location>
        <begin position="208"/>
        <end position="316"/>
    </location>
</feature>
<accession>A0AAD3D8L2</accession>
<dbReference type="AlphaFoldDB" id="A0AAD3D8L2"/>
<sequence length="428" mass="47604">MSDRSRPPETPPSPLDPLTIQMGIEGTTPIVPSSVFKNHVVISSKTTEENKEEFEAELTRDVNGDLADTSIEPISVINDLTTKEKEELEDEADEPLLTTTEDVNDNLADTSAEPSSVINGLTTKEKEELEDEAELTEEDDAAADLAATPSVYLLAMFLVCTSLLTSTNIVMQAAMSFVFALNHLENKRSYKKLESTANAALAQKEAVIAKLQEDTLEFKAKLSKAEEVAEQAKKNEIKANVAQEADIAKLEFGKLELNEKLSEVEEIADQAFKDLVEKEAENAKLLEDNLELKGKLSKAEEVADQANVALAQKESEHGNAMAELAKLGPFKEEEKVHVYEVTKDEETGVYTVECWNGKIYGELDEENLYAVDFWAKPKTRYGKKKLLYIRKLGIRMPSDVAGLSRSYSKEDFLSTRRSEMIVDTALYY</sequence>
<keyword evidence="4" id="KW-1185">Reference proteome</keyword>
<evidence type="ECO:0000256" key="2">
    <source>
        <dbReference type="SAM" id="MobiDB-lite"/>
    </source>
</evidence>
<evidence type="ECO:0000313" key="4">
    <source>
        <dbReference type="Proteomes" id="UP001054902"/>
    </source>
</evidence>
<keyword evidence="1" id="KW-0175">Coiled coil</keyword>
<gene>
    <name evidence="3" type="ORF">CTEN210_14956</name>
</gene>
<feature type="compositionally biased region" description="Acidic residues" evidence="2">
    <location>
        <begin position="128"/>
        <end position="140"/>
    </location>
</feature>
<feature type="region of interest" description="Disordered" evidence="2">
    <location>
        <begin position="1"/>
        <end position="21"/>
    </location>
</feature>
<evidence type="ECO:0000256" key="1">
    <source>
        <dbReference type="SAM" id="Coils"/>
    </source>
</evidence>
<comment type="caution">
    <text evidence="3">The sequence shown here is derived from an EMBL/GenBank/DDBJ whole genome shotgun (WGS) entry which is preliminary data.</text>
</comment>
<dbReference type="Proteomes" id="UP001054902">
    <property type="component" value="Unassembled WGS sequence"/>
</dbReference>
<protein>
    <submittedName>
        <fullName evidence="3">Uncharacterized protein</fullName>
    </submittedName>
</protein>
<name>A0AAD3D8L2_9STRA</name>
<organism evidence="3 4">
    <name type="scientific">Chaetoceros tenuissimus</name>
    <dbReference type="NCBI Taxonomy" id="426638"/>
    <lineage>
        <taxon>Eukaryota</taxon>
        <taxon>Sar</taxon>
        <taxon>Stramenopiles</taxon>
        <taxon>Ochrophyta</taxon>
        <taxon>Bacillariophyta</taxon>
        <taxon>Coscinodiscophyceae</taxon>
        <taxon>Chaetocerotophycidae</taxon>
        <taxon>Chaetocerotales</taxon>
        <taxon>Chaetocerotaceae</taxon>
        <taxon>Chaetoceros</taxon>
    </lineage>
</organism>